<reference evidence="7" key="1">
    <citation type="submission" date="2017-01" db="EMBL/GenBank/DDBJ databases">
        <title>Comparative genomics of anhydrobiosis in the tardigrade Hypsibius dujardini.</title>
        <authorList>
            <person name="Yoshida Y."/>
            <person name="Koutsovoulos G."/>
            <person name="Laetsch D."/>
            <person name="Stevens L."/>
            <person name="Kumar S."/>
            <person name="Horikawa D."/>
            <person name="Ishino K."/>
            <person name="Komine S."/>
            <person name="Tomita M."/>
            <person name="Blaxter M."/>
            <person name="Arakawa K."/>
        </authorList>
    </citation>
    <scope>NUCLEOTIDE SEQUENCE [LARGE SCALE GENOMIC DNA]</scope>
    <source>
        <strain evidence="7">Z151</strain>
    </source>
</reference>
<accession>A0A1W0XCN4</accession>
<dbReference type="SUPFAM" id="SSF103473">
    <property type="entry name" value="MFS general substrate transporter"/>
    <property type="match status" value="1"/>
</dbReference>
<feature type="transmembrane region" description="Helical" evidence="5">
    <location>
        <begin position="287"/>
        <end position="305"/>
    </location>
</feature>
<evidence type="ECO:0000256" key="5">
    <source>
        <dbReference type="SAM" id="Phobius"/>
    </source>
</evidence>
<dbReference type="AlphaFoldDB" id="A0A1W0XCN4"/>
<feature type="transmembrane region" description="Helical" evidence="5">
    <location>
        <begin position="500"/>
        <end position="521"/>
    </location>
</feature>
<evidence type="ECO:0000313" key="7">
    <source>
        <dbReference type="Proteomes" id="UP000192578"/>
    </source>
</evidence>
<dbReference type="PANTHER" id="PTHR24064">
    <property type="entry name" value="SOLUTE CARRIER FAMILY 22 MEMBER"/>
    <property type="match status" value="1"/>
</dbReference>
<gene>
    <name evidence="6" type="ORF">BV898_00938</name>
</gene>
<evidence type="ECO:0000256" key="3">
    <source>
        <dbReference type="ARBA" id="ARBA00022989"/>
    </source>
</evidence>
<dbReference type="InterPro" id="IPR011701">
    <property type="entry name" value="MFS"/>
</dbReference>
<dbReference type="Proteomes" id="UP000192578">
    <property type="component" value="Unassembled WGS sequence"/>
</dbReference>
<evidence type="ECO:0000256" key="4">
    <source>
        <dbReference type="ARBA" id="ARBA00023136"/>
    </source>
</evidence>
<evidence type="ECO:0000256" key="1">
    <source>
        <dbReference type="ARBA" id="ARBA00004141"/>
    </source>
</evidence>
<feature type="transmembrane region" description="Helical" evidence="5">
    <location>
        <begin position="375"/>
        <end position="397"/>
    </location>
</feature>
<dbReference type="InterPro" id="IPR036259">
    <property type="entry name" value="MFS_trans_sf"/>
</dbReference>
<feature type="transmembrane region" description="Helical" evidence="5">
    <location>
        <begin position="202"/>
        <end position="219"/>
    </location>
</feature>
<keyword evidence="3 5" id="KW-1133">Transmembrane helix</keyword>
<feature type="transmembrane region" description="Helical" evidence="5">
    <location>
        <begin position="432"/>
        <end position="455"/>
    </location>
</feature>
<feature type="transmembrane region" description="Helical" evidence="5">
    <location>
        <begin position="467"/>
        <end position="488"/>
    </location>
</feature>
<protein>
    <submittedName>
        <fullName evidence="6">Solute carrier family 22 member 3</fullName>
    </submittedName>
</protein>
<name>A0A1W0XCN4_HYPEX</name>
<dbReference type="Gene3D" id="1.20.1250.20">
    <property type="entry name" value="MFS general substrate transporter like domains"/>
    <property type="match status" value="1"/>
</dbReference>
<keyword evidence="7" id="KW-1185">Reference proteome</keyword>
<dbReference type="OrthoDB" id="2261376at2759"/>
<dbReference type="GO" id="GO:0022857">
    <property type="term" value="F:transmembrane transporter activity"/>
    <property type="evidence" value="ECO:0007669"/>
    <property type="project" value="InterPro"/>
</dbReference>
<keyword evidence="2 5" id="KW-0812">Transmembrane</keyword>
<comment type="subcellular location">
    <subcellularLocation>
        <location evidence="1">Membrane</location>
        <topology evidence="1">Multi-pass membrane protein</topology>
    </subcellularLocation>
</comment>
<comment type="caution">
    <text evidence="6">The sequence shown here is derived from an EMBL/GenBank/DDBJ whole genome shotgun (WGS) entry which is preliminary data.</text>
</comment>
<evidence type="ECO:0000313" key="6">
    <source>
        <dbReference type="EMBL" id="OQV25253.1"/>
    </source>
</evidence>
<feature type="transmembrane region" description="Helical" evidence="5">
    <location>
        <begin position="527"/>
        <end position="546"/>
    </location>
</feature>
<sequence>MPPHRQGVSESEDATKDGTIFRKAEAAYNSLLHIVGSPGRYQIILIFLLGLGTLSVTVNDYVSIFYATPPTGIYCKIPEHHTTKGVMPDCIAQFIIELQNSSKTDVDFLYAEIDPEYCYITPPGANLTNSDLEFRSCRGWNCPYDVIQNFTHEREWTVVAQWGLSCEKYWLFTLSLVLYFTGAFVGTLLFEMVTRRLGFKSYMWVWFLISVVLCLGFGFEKAFWLFVLMRFLLGVIGHGLRYSCTRLMFDLLPSEQRLGVVTALAFSSGTGLVVLGMLAYFIMDWRFILYGTLIFSAIGVSYQWTVPESLQWLLSTSQTLQAQQVFYKILAKNRQFVTAGVDATISSTSATLSQAHQSDQTWRIMLRSPDTSRPFTALLSLCFICNMVSYGSLLLLPHLGGSIYLNVTVSGLLEICGVVCGLLLLRRMSLCRIIFVSVFMGGLLCFTAGLIPGGLPKMGTVEITRTALILLGRVCIATAAAYLLEMFLRVMPLSCRNSAFGLYGAVATFGAAVGSMFNQLARFEYQVPFLVFGILCVTCAFLTFALPVDDFLEKPLVLDPEDFTIDRDVNNSADYPEQDEEDLVFEPLPEMTRSPYILS</sequence>
<evidence type="ECO:0000256" key="2">
    <source>
        <dbReference type="ARBA" id="ARBA00022692"/>
    </source>
</evidence>
<feature type="transmembrane region" description="Helical" evidence="5">
    <location>
        <begin position="225"/>
        <end position="244"/>
    </location>
</feature>
<feature type="transmembrane region" description="Helical" evidence="5">
    <location>
        <begin position="256"/>
        <end position="281"/>
    </location>
</feature>
<feature type="transmembrane region" description="Helical" evidence="5">
    <location>
        <begin position="403"/>
        <end position="425"/>
    </location>
</feature>
<dbReference type="GO" id="GO:0016020">
    <property type="term" value="C:membrane"/>
    <property type="evidence" value="ECO:0007669"/>
    <property type="project" value="UniProtKB-SubCell"/>
</dbReference>
<dbReference type="Pfam" id="PF07690">
    <property type="entry name" value="MFS_1"/>
    <property type="match status" value="1"/>
</dbReference>
<organism evidence="6 7">
    <name type="scientific">Hypsibius exemplaris</name>
    <name type="common">Freshwater tardigrade</name>
    <dbReference type="NCBI Taxonomy" id="2072580"/>
    <lineage>
        <taxon>Eukaryota</taxon>
        <taxon>Metazoa</taxon>
        <taxon>Ecdysozoa</taxon>
        <taxon>Tardigrada</taxon>
        <taxon>Eutardigrada</taxon>
        <taxon>Parachela</taxon>
        <taxon>Hypsibioidea</taxon>
        <taxon>Hypsibiidae</taxon>
        <taxon>Hypsibius</taxon>
    </lineage>
</organism>
<dbReference type="EMBL" id="MTYJ01000003">
    <property type="protein sequence ID" value="OQV25253.1"/>
    <property type="molecule type" value="Genomic_DNA"/>
</dbReference>
<proteinExistence type="predicted"/>
<feature type="transmembrane region" description="Helical" evidence="5">
    <location>
        <begin position="169"/>
        <end position="190"/>
    </location>
</feature>
<keyword evidence="4 5" id="KW-0472">Membrane</keyword>